<evidence type="ECO:0000313" key="4">
    <source>
        <dbReference type="Proteomes" id="UP000325105"/>
    </source>
</evidence>
<feature type="domain" description="HPt" evidence="2">
    <location>
        <begin position="20"/>
        <end position="118"/>
    </location>
</feature>
<comment type="caution">
    <text evidence="3">The sequence shown here is derived from an EMBL/GenBank/DDBJ whole genome shotgun (WGS) entry which is preliminary data.</text>
</comment>
<dbReference type="GO" id="GO:0000160">
    <property type="term" value="P:phosphorelay signal transduction system"/>
    <property type="evidence" value="ECO:0007669"/>
    <property type="project" value="InterPro"/>
</dbReference>
<organism evidence="3 4">
    <name type="scientific">Sphingobacterium allocomposti</name>
    <dbReference type="NCBI Taxonomy" id="415956"/>
    <lineage>
        <taxon>Bacteria</taxon>
        <taxon>Pseudomonadati</taxon>
        <taxon>Bacteroidota</taxon>
        <taxon>Sphingobacteriia</taxon>
        <taxon>Sphingobacteriales</taxon>
        <taxon>Sphingobacteriaceae</taxon>
        <taxon>Sphingobacterium</taxon>
    </lineage>
</organism>
<keyword evidence="1" id="KW-0597">Phosphoprotein</keyword>
<dbReference type="GO" id="GO:0004672">
    <property type="term" value="F:protein kinase activity"/>
    <property type="evidence" value="ECO:0007669"/>
    <property type="project" value="UniProtKB-ARBA"/>
</dbReference>
<sequence length="118" mass="13351">MKQPYLLIDPTTIEQNFLHSRNVISQLLDLYLTQIPADLKALKDAILASDHTAIANKAHHIKPTMEYVGATTLRRKLQELETAGKNREDMAIIQTLSAAIEQDIASLLQEIANYRREL</sequence>
<evidence type="ECO:0000256" key="1">
    <source>
        <dbReference type="PROSITE-ProRule" id="PRU00110"/>
    </source>
</evidence>
<dbReference type="Pfam" id="PF01627">
    <property type="entry name" value="Hpt"/>
    <property type="match status" value="1"/>
</dbReference>
<evidence type="ECO:0000259" key="2">
    <source>
        <dbReference type="PROSITE" id="PS50894"/>
    </source>
</evidence>
<dbReference type="EMBL" id="VNHX01000030">
    <property type="protein sequence ID" value="TYP88734.1"/>
    <property type="molecule type" value="Genomic_DNA"/>
</dbReference>
<dbReference type="InterPro" id="IPR036641">
    <property type="entry name" value="HPT_dom_sf"/>
</dbReference>
<evidence type="ECO:0000313" key="3">
    <source>
        <dbReference type="EMBL" id="TYP88734.1"/>
    </source>
</evidence>
<accession>A0A5S5D067</accession>
<dbReference type="OrthoDB" id="982275at2"/>
<feature type="modified residue" description="Phosphohistidine" evidence="1">
    <location>
        <position position="59"/>
    </location>
</feature>
<gene>
    <name evidence="3" type="ORF">BC792_13035</name>
</gene>
<dbReference type="Gene3D" id="1.20.120.160">
    <property type="entry name" value="HPT domain"/>
    <property type="match status" value="1"/>
</dbReference>
<dbReference type="RefSeq" id="WP_148910211.1">
    <property type="nucleotide sequence ID" value="NZ_VNHX01000030.1"/>
</dbReference>
<keyword evidence="4" id="KW-1185">Reference proteome</keyword>
<proteinExistence type="predicted"/>
<dbReference type="PROSITE" id="PS50894">
    <property type="entry name" value="HPT"/>
    <property type="match status" value="1"/>
</dbReference>
<name>A0A5S5D067_9SPHI</name>
<dbReference type="AlphaFoldDB" id="A0A5S5D067"/>
<dbReference type="InterPro" id="IPR008207">
    <property type="entry name" value="Sig_transdc_His_kin_Hpt_dom"/>
</dbReference>
<reference evidence="3 4" key="1">
    <citation type="submission" date="2019-07" db="EMBL/GenBank/DDBJ databases">
        <title>Genomic Encyclopedia of Archaeal and Bacterial Type Strains, Phase II (KMG-II): from individual species to whole genera.</title>
        <authorList>
            <person name="Goeker M."/>
        </authorList>
    </citation>
    <scope>NUCLEOTIDE SEQUENCE [LARGE SCALE GENOMIC DNA]</scope>
    <source>
        <strain evidence="3 4">DSM 18850</strain>
    </source>
</reference>
<protein>
    <submittedName>
        <fullName evidence="3">Hpt domain-containing protein</fullName>
    </submittedName>
</protein>
<dbReference type="SUPFAM" id="SSF47226">
    <property type="entry name" value="Histidine-containing phosphotransfer domain, HPT domain"/>
    <property type="match status" value="1"/>
</dbReference>
<dbReference type="Proteomes" id="UP000325105">
    <property type="component" value="Unassembled WGS sequence"/>
</dbReference>